<dbReference type="EMBL" id="CP101914">
    <property type="protein sequence ID" value="UUI04939.1"/>
    <property type="molecule type" value="Genomic_DNA"/>
</dbReference>
<evidence type="ECO:0000313" key="1">
    <source>
        <dbReference type="EMBL" id="UUI04939.1"/>
    </source>
</evidence>
<dbReference type="Proteomes" id="UP001059773">
    <property type="component" value="Chromosome"/>
</dbReference>
<proteinExistence type="predicted"/>
<reference evidence="1" key="1">
    <citation type="submission" date="2022-07" db="EMBL/GenBank/DDBJ databases">
        <title>FELIX.</title>
        <authorList>
            <person name="Wan K.H."/>
            <person name="Park S."/>
            <person name="Lawrence Q."/>
            <person name="Eichenberger J.P."/>
            <person name="Booth B.W."/>
            <person name="Piaggio A.J."/>
            <person name="Chandler J.C."/>
            <person name="Franklin A.B."/>
            <person name="Celniker S.E."/>
        </authorList>
    </citation>
    <scope>NUCLEOTIDE SEQUENCE</scope>
    <source>
        <strain evidence="1">QA-1986 374</strain>
    </source>
</reference>
<evidence type="ECO:0000313" key="2">
    <source>
        <dbReference type="Proteomes" id="UP001059773"/>
    </source>
</evidence>
<keyword evidence="2" id="KW-1185">Reference proteome</keyword>
<protein>
    <submittedName>
        <fullName evidence="1">Peptide ABC transporter permease</fullName>
    </submittedName>
</protein>
<organism evidence="1 2">
    <name type="scientific">Oceanobacillus jeddahense</name>
    <dbReference type="NCBI Taxonomy" id="1462527"/>
    <lineage>
        <taxon>Bacteria</taxon>
        <taxon>Bacillati</taxon>
        <taxon>Bacillota</taxon>
        <taxon>Bacilli</taxon>
        <taxon>Bacillales</taxon>
        <taxon>Bacillaceae</taxon>
        <taxon>Oceanobacillus</taxon>
    </lineage>
</organism>
<sequence>MLNFENISEIISHNINYYWKDFQLTAFALYDKEKVYLYNHPKFSTENKPYHLLNWNDQFNGADTLIIYEEYPTAIVNLDSYHDDMESVYAIVVHELFHGFQYLLEENRFPNELLGISYPLLNENVELRNKERKCLYDAVTSTSKIEKRIKLNNFISLREKRRMLIGEFMEYENSIETVEGPAFYVESHAYSHISSNKEDIIVKKYGKHLIDGSESTFHLRKSNYSSGLFICLLLDEISPDWKETFFDTDKCLYDLLKDTVELEIDKNIQVKISEETNSIINKIKKSKQDIFREFENREGYHLFITGEIGLAGFDPMNIVAYEKRFLHKRFISISINDKAYQINQPAITYYYGEYNSINKVHVVLNTEPVHKNGLVSIKGIGEIQGQYFKDKNYYYYINCSTFI</sequence>
<gene>
    <name evidence="1" type="ORF">NP439_10005</name>
</gene>
<accession>A0ABY5JYR1</accession>
<dbReference type="RefSeq" id="WP_256709845.1">
    <property type="nucleotide sequence ID" value="NZ_CP101914.1"/>
</dbReference>
<name>A0ABY5JYR1_9BACI</name>